<dbReference type="KEGG" id="mym:A176_006903"/>
<dbReference type="PATRIC" id="fig|1297742.4.peg.7002"/>
<accession>A0A0H4X2Y9</accession>
<evidence type="ECO:0000313" key="2">
    <source>
        <dbReference type="EMBL" id="AKQ69991.1"/>
    </source>
</evidence>
<dbReference type="eggNOG" id="COG3271">
    <property type="taxonomic scope" value="Bacteria"/>
</dbReference>
<gene>
    <name evidence="2" type="ORF">A176_006903</name>
</gene>
<feature type="region of interest" description="Disordered" evidence="1">
    <location>
        <begin position="1"/>
        <end position="34"/>
    </location>
</feature>
<reference evidence="2 3" key="1">
    <citation type="journal article" date="2016" name="PLoS ONE">
        <title>Complete Genome Sequence and Comparative Genomics of a Novel Myxobacterium Myxococcus hansupus.</title>
        <authorList>
            <person name="Sharma G."/>
            <person name="Narwani T."/>
            <person name="Subramanian S."/>
        </authorList>
    </citation>
    <scope>NUCLEOTIDE SEQUENCE [LARGE SCALE GENOMIC DNA]</scope>
    <source>
        <strain evidence="3">mixupus</strain>
    </source>
</reference>
<evidence type="ECO:0008006" key="4">
    <source>
        <dbReference type="Google" id="ProtNLM"/>
    </source>
</evidence>
<feature type="region of interest" description="Disordered" evidence="1">
    <location>
        <begin position="236"/>
        <end position="257"/>
    </location>
</feature>
<organism evidence="2 3">
    <name type="scientific">Pseudomyxococcus hansupus</name>
    <dbReference type="NCBI Taxonomy" id="1297742"/>
    <lineage>
        <taxon>Bacteria</taxon>
        <taxon>Pseudomonadati</taxon>
        <taxon>Myxococcota</taxon>
        <taxon>Myxococcia</taxon>
        <taxon>Myxococcales</taxon>
        <taxon>Cystobacterineae</taxon>
        <taxon>Myxococcaceae</taxon>
        <taxon>Pseudomyxococcus</taxon>
    </lineage>
</organism>
<name>A0A0H4X2Y9_9BACT</name>
<keyword evidence="3" id="KW-1185">Reference proteome</keyword>
<dbReference type="EMBL" id="CP012109">
    <property type="protein sequence ID" value="AKQ69991.1"/>
    <property type="molecule type" value="Genomic_DNA"/>
</dbReference>
<dbReference type="AlphaFoldDB" id="A0A0H4X2Y9"/>
<evidence type="ECO:0000313" key="3">
    <source>
        <dbReference type="Proteomes" id="UP000009026"/>
    </source>
</evidence>
<dbReference type="Proteomes" id="UP000009026">
    <property type="component" value="Chromosome"/>
</dbReference>
<dbReference type="Gene3D" id="3.90.70.10">
    <property type="entry name" value="Cysteine proteinases"/>
    <property type="match status" value="1"/>
</dbReference>
<proteinExistence type="predicted"/>
<sequence length="257" mass="26994">MNLFQSIARLAETRPQQPVEPAAPGQEKAQAPEQKPVVPEILAQYFADSFEPAAGASDDVVKQTKDANCGAAVATMLSRTAGKDAVSASQKMDSLESRFTDGGGTTPAELAKMLAHENLEVKKGTSNFDMPSVDEALSRGQQVIVQLDTNRLATGQDTKVAGGSHWVVVDGKDDQGNYQVKDTNNGSKYSVSGQQIADAVGSAWELHKGGGMLVVGDPQVAMDESTLVEKANLHTSVLGDTDGGGSRARTSFGRESS</sequence>
<evidence type="ECO:0000256" key="1">
    <source>
        <dbReference type="SAM" id="MobiDB-lite"/>
    </source>
</evidence>
<protein>
    <recommendedName>
        <fullName evidence="4">Peptidase C39-like domain-containing protein</fullName>
    </recommendedName>
</protein>